<feature type="compositionally biased region" description="Basic residues" evidence="1">
    <location>
        <begin position="111"/>
        <end position="147"/>
    </location>
</feature>
<evidence type="ECO:0000313" key="2">
    <source>
        <dbReference type="EMBL" id="CAG7604921.1"/>
    </source>
</evidence>
<name>A0A9W4GXG8_9ACTN</name>
<feature type="compositionally biased region" description="Basic residues" evidence="1">
    <location>
        <begin position="32"/>
        <end position="43"/>
    </location>
</feature>
<organism evidence="2 3">
    <name type="scientific">Actinacidiphila bryophytorum</name>
    <dbReference type="NCBI Taxonomy" id="1436133"/>
    <lineage>
        <taxon>Bacteria</taxon>
        <taxon>Bacillati</taxon>
        <taxon>Actinomycetota</taxon>
        <taxon>Actinomycetes</taxon>
        <taxon>Kitasatosporales</taxon>
        <taxon>Streptomycetaceae</taxon>
        <taxon>Actinacidiphila</taxon>
    </lineage>
</organism>
<protein>
    <submittedName>
        <fullName evidence="2">Transcriptional regulator, AraC family</fullName>
    </submittedName>
</protein>
<dbReference type="Proteomes" id="UP001153328">
    <property type="component" value="Unassembled WGS sequence"/>
</dbReference>
<feature type="compositionally biased region" description="Basic residues" evidence="1">
    <location>
        <begin position="251"/>
        <end position="264"/>
    </location>
</feature>
<evidence type="ECO:0000256" key="1">
    <source>
        <dbReference type="SAM" id="MobiDB-lite"/>
    </source>
</evidence>
<feature type="region of interest" description="Disordered" evidence="1">
    <location>
        <begin position="20"/>
        <end position="300"/>
    </location>
</feature>
<feature type="compositionally biased region" description="Basic residues" evidence="1">
    <location>
        <begin position="206"/>
        <end position="215"/>
    </location>
</feature>
<feature type="compositionally biased region" description="Low complexity" evidence="1">
    <location>
        <begin position="169"/>
        <end position="188"/>
    </location>
</feature>
<evidence type="ECO:0000313" key="3">
    <source>
        <dbReference type="Proteomes" id="UP001153328"/>
    </source>
</evidence>
<proteinExistence type="predicted"/>
<sequence length="323" mass="35884">MRGLRPGPHRRRAARVRLRRRLRGRAAAAHPRGLRRLRRRGSRTARPGRPGGRTRRRRRHVAGIPAGRARRAQPGRGARRDRPERLLGGLRARRGGPARRAALRGALATHRAARRPAPRGPRRAGRALRGRRRGRHLGRHRRGHRRVPAPGAQGAGGRRRQRHRPPHGRAPAPGGRPGAVRGPAAAPGHQRLRRRGALLDGAPPRPGRHRGRPGRPRPDVPAHLRQALPAGDRHDAVPLAPGPAHLAGPRTPRRHGPHRRRGRCPRGFWQRRDPAASLLPPGRHHPPRLPPHLPPRRRPSLGLLFRRGRCCRRGQPPGARGCV</sequence>
<feature type="compositionally biased region" description="Low complexity" evidence="1">
    <location>
        <begin position="237"/>
        <end position="250"/>
    </location>
</feature>
<feature type="compositionally biased region" description="Basic residues" evidence="1">
    <location>
        <begin position="68"/>
        <end position="77"/>
    </location>
</feature>
<dbReference type="EMBL" id="CAJVAX010000001">
    <property type="protein sequence ID" value="CAG7604921.1"/>
    <property type="molecule type" value="Genomic_DNA"/>
</dbReference>
<reference evidence="2" key="1">
    <citation type="submission" date="2021-06" db="EMBL/GenBank/DDBJ databases">
        <authorList>
            <person name="Arsene-Ploetze F."/>
        </authorList>
    </citation>
    <scope>NUCLEOTIDE SEQUENCE</scope>
    <source>
        <strain evidence="2">SBRY1</strain>
    </source>
</reference>
<gene>
    <name evidence="2" type="ORF">SBRY_10770</name>
</gene>
<feature type="compositionally biased region" description="Low complexity" evidence="1">
    <location>
        <begin position="98"/>
        <end position="110"/>
    </location>
</feature>
<keyword evidence="3" id="KW-1185">Reference proteome</keyword>
<dbReference type="AlphaFoldDB" id="A0A9W4GXG8"/>
<accession>A0A9W4GXG8</accession>
<feature type="compositionally biased region" description="Basic residues" evidence="1">
    <location>
        <begin position="52"/>
        <end position="61"/>
    </location>
</feature>
<feature type="compositionally biased region" description="Basic residues" evidence="1">
    <location>
        <begin position="157"/>
        <end position="167"/>
    </location>
</feature>
<comment type="caution">
    <text evidence="2">The sequence shown here is derived from an EMBL/GenBank/DDBJ whole genome shotgun (WGS) entry which is preliminary data.</text>
</comment>